<evidence type="ECO:0000256" key="3">
    <source>
        <dbReference type="ARBA" id="ARBA00023125"/>
    </source>
</evidence>
<evidence type="ECO:0000313" key="8">
    <source>
        <dbReference type="Proteomes" id="UP000035720"/>
    </source>
</evidence>
<evidence type="ECO:0000256" key="5">
    <source>
        <dbReference type="PROSITE-ProRule" id="PRU00335"/>
    </source>
</evidence>
<dbReference type="Proteomes" id="UP000035720">
    <property type="component" value="Unassembled WGS sequence"/>
</dbReference>
<evidence type="ECO:0000256" key="1">
    <source>
        <dbReference type="ARBA" id="ARBA00022491"/>
    </source>
</evidence>
<feature type="domain" description="HTH tetR-type" evidence="6">
    <location>
        <begin position="8"/>
        <end position="68"/>
    </location>
</feature>
<dbReference type="EMBL" id="CAJC01000057">
    <property type="protein sequence ID" value="CCI52174.1"/>
    <property type="molecule type" value="Genomic_DNA"/>
</dbReference>
<dbReference type="PROSITE" id="PS50977">
    <property type="entry name" value="HTH_TETR_2"/>
    <property type="match status" value="1"/>
</dbReference>
<dbReference type="Pfam" id="PF00440">
    <property type="entry name" value="TetR_N"/>
    <property type="match status" value="1"/>
</dbReference>
<keyword evidence="2" id="KW-0805">Transcription regulation</keyword>
<protein>
    <submittedName>
        <fullName evidence="7">Transcriptional regulator, TetR family</fullName>
    </submittedName>
</protein>
<dbReference type="SUPFAM" id="SSF46689">
    <property type="entry name" value="Homeodomain-like"/>
    <property type="match status" value="1"/>
</dbReference>
<accession>A0A077M6F1</accession>
<proteinExistence type="predicted"/>
<dbReference type="PANTHER" id="PTHR47506">
    <property type="entry name" value="TRANSCRIPTIONAL REGULATORY PROTEIN"/>
    <property type="match status" value="1"/>
</dbReference>
<dbReference type="InterPro" id="IPR009057">
    <property type="entry name" value="Homeodomain-like_sf"/>
</dbReference>
<evidence type="ECO:0000256" key="4">
    <source>
        <dbReference type="ARBA" id="ARBA00023163"/>
    </source>
</evidence>
<gene>
    <name evidence="7" type="ORF">BN13_150035</name>
</gene>
<dbReference type="STRING" id="1193518.BN13_150035"/>
<dbReference type="InterPro" id="IPR039538">
    <property type="entry name" value="BetI_C"/>
</dbReference>
<evidence type="ECO:0000259" key="6">
    <source>
        <dbReference type="PROSITE" id="PS50977"/>
    </source>
</evidence>
<keyword evidence="4" id="KW-0804">Transcription</keyword>
<dbReference type="GO" id="GO:0003677">
    <property type="term" value="F:DNA binding"/>
    <property type="evidence" value="ECO:0007669"/>
    <property type="project" value="UniProtKB-UniRule"/>
</dbReference>
<keyword evidence="1" id="KW-0678">Repressor</keyword>
<feature type="DNA-binding region" description="H-T-H motif" evidence="5">
    <location>
        <begin position="31"/>
        <end position="50"/>
    </location>
</feature>
<dbReference type="AlphaFoldDB" id="A0A077M6F1"/>
<dbReference type="Pfam" id="PF13977">
    <property type="entry name" value="TetR_C_6"/>
    <property type="match status" value="1"/>
</dbReference>
<dbReference type="PANTHER" id="PTHR47506:SF6">
    <property type="entry name" value="HTH-TYPE TRANSCRIPTIONAL REPRESSOR NEMR"/>
    <property type="match status" value="1"/>
</dbReference>
<evidence type="ECO:0000256" key="2">
    <source>
        <dbReference type="ARBA" id="ARBA00023015"/>
    </source>
</evidence>
<dbReference type="SUPFAM" id="SSF48498">
    <property type="entry name" value="Tetracyclin repressor-like, C-terminal domain"/>
    <property type="match status" value="1"/>
</dbReference>
<reference evidence="7 8" key="1">
    <citation type="journal article" date="2013" name="ISME J.">
        <title>A metabolic model for members of the genus Tetrasphaera involved in enhanced biological phosphorus removal.</title>
        <authorList>
            <person name="Kristiansen R."/>
            <person name="Nguyen H.T.T."/>
            <person name="Saunders A.M."/>
            <person name="Nielsen J.L."/>
            <person name="Wimmer R."/>
            <person name="Le V.Q."/>
            <person name="McIlroy S.J."/>
            <person name="Petrovski S."/>
            <person name="Seviour R.J."/>
            <person name="Calteau A."/>
            <person name="Nielsen K.L."/>
            <person name="Nielsen P.H."/>
        </authorList>
    </citation>
    <scope>NUCLEOTIDE SEQUENCE [LARGE SCALE GENOMIC DNA]</scope>
    <source>
        <strain evidence="7 8">Ben 74</strain>
    </source>
</reference>
<organism evidence="7 8">
    <name type="scientific">Nostocoides jenkinsii Ben 74</name>
    <dbReference type="NCBI Taxonomy" id="1193518"/>
    <lineage>
        <taxon>Bacteria</taxon>
        <taxon>Bacillati</taxon>
        <taxon>Actinomycetota</taxon>
        <taxon>Actinomycetes</taxon>
        <taxon>Micrococcales</taxon>
        <taxon>Intrasporangiaceae</taxon>
        <taxon>Nostocoides</taxon>
    </lineage>
</organism>
<evidence type="ECO:0000313" key="7">
    <source>
        <dbReference type="EMBL" id="CCI52174.1"/>
    </source>
</evidence>
<comment type="caution">
    <text evidence="7">The sequence shown here is derived from an EMBL/GenBank/DDBJ whole genome shotgun (WGS) entry which is preliminary data.</text>
</comment>
<keyword evidence="3 5" id="KW-0238">DNA-binding</keyword>
<sequence length="191" mass="20625">MPKLIDHQAREEAIVEAAWRVMVRDGAAAVSVRNVAAEADLATASLRRAFPSQSDLLVACLTLMGTRAEARIRALRPRPDAVAMAMAQLGETMPLDDQRRVEMKVYVVLGIAALSDPALRAAHQRIDAGIERLCASVVASLSPSAPRSERARATRHLHALLDGLALHLLHGMSPRAATNTLRQYVLSLSKA</sequence>
<dbReference type="Gene3D" id="1.10.357.10">
    <property type="entry name" value="Tetracycline Repressor, domain 2"/>
    <property type="match status" value="1"/>
</dbReference>
<dbReference type="InterPro" id="IPR036271">
    <property type="entry name" value="Tet_transcr_reg_TetR-rel_C_sf"/>
</dbReference>
<keyword evidence="8" id="KW-1185">Reference proteome</keyword>
<dbReference type="OrthoDB" id="9816296at2"/>
<dbReference type="RefSeq" id="WP_053079711.1">
    <property type="nucleotide sequence ID" value="NZ_HF571038.1"/>
</dbReference>
<dbReference type="InterPro" id="IPR001647">
    <property type="entry name" value="HTH_TetR"/>
</dbReference>
<name>A0A077M6F1_9MICO</name>